<accession>A0ABV5ZK40</accession>
<keyword evidence="4 6" id="KW-0472">Membrane</keyword>
<comment type="subcellular location">
    <subcellularLocation>
        <location evidence="1">Membrane</location>
        <topology evidence="1">Single-pass membrane protein</topology>
    </subcellularLocation>
</comment>
<evidence type="ECO:0000256" key="5">
    <source>
        <dbReference type="SAM" id="MobiDB-lite"/>
    </source>
</evidence>
<comment type="caution">
    <text evidence="8">The sequence shown here is derived from an EMBL/GenBank/DDBJ whole genome shotgun (WGS) entry which is preliminary data.</text>
</comment>
<feature type="compositionally biased region" description="Basic and acidic residues" evidence="5">
    <location>
        <begin position="1530"/>
        <end position="1544"/>
    </location>
</feature>
<evidence type="ECO:0000256" key="4">
    <source>
        <dbReference type="ARBA" id="ARBA00023136"/>
    </source>
</evidence>
<evidence type="ECO:0000259" key="7">
    <source>
        <dbReference type="Pfam" id="PF04357"/>
    </source>
</evidence>
<proteinExistence type="predicted"/>
<evidence type="ECO:0000313" key="8">
    <source>
        <dbReference type="EMBL" id="MFB9896979.1"/>
    </source>
</evidence>
<evidence type="ECO:0000313" key="9">
    <source>
        <dbReference type="Proteomes" id="UP001589688"/>
    </source>
</evidence>
<dbReference type="RefSeq" id="WP_027951905.1">
    <property type="nucleotide sequence ID" value="NZ_JADU01000008.1"/>
</dbReference>
<dbReference type="EMBL" id="JBHLZF010000001">
    <property type="protein sequence ID" value="MFB9896979.1"/>
    <property type="molecule type" value="Genomic_DNA"/>
</dbReference>
<dbReference type="PANTHER" id="PTHR36985">
    <property type="entry name" value="TRANSLOCATION AND ASSEMBLY MODULE SUBUNIT TAMB"/>
    <property type="match status" value="1"/>
</dbReference>
<name>A0ABV5ZK40_9BACT</name>
<keyword evidence="3 6" id="KW-1133">Transmembrane helix</keyword>
<protein>
    <submittedName>
        <fullName evidence="8">Translocation/assembly module TamB domain-containing protein</fullName>
    </submittedName>
</protein>
<feature type="transmembrane region" description="Helical" evidence="6">
    <location>
        <begin position="7"/>
        <end position="28"/>
    </location>
</feature>
<feature type="compositionally biased region" description="Low complexity" evidence="5">
    <location>
        <begin position="1545"/>
        <end position="1564"/>
    </location>
</feature>
<evidence type="ECO:0000256" key="3">
    <source>
        <dbReference type="ARBA" id="ARBA00022989"/>
    </source>
</evidence>
<keyword evidence="9" id="KW-1185">Reference proteome</keyword>
<feature type="domain" description="Translocation and assembly module TamB C-terminal" evidence="7">
    <location>
        <begin position="1095"/>
        <end position="1482"/>
    </location>
</feature>
<reference evidence="8 9" key="1">
    <citation type="submission" date="2024-09" db="EMBL/GenBank/DDBJ databases">
        <authorList>
            <person name="Sun Q."/>
            <person name="Mori K."/>
        </authorList>
    </citation>
    <scope>NUCLEOTIDE SEQUENCE [LARGE SCALE GENOMIC DNA]</scope>
    <source>
        <strain evidence="8 9">ATCC 51272</strain>
    </source>
</reference>
<gene>
    <name evidence="8" type="ORF">ACFFK8_03890</name>
</gene>
<sequence>MKRYAKWGGVLLLTPVLLFVFLSLLFYFPPFQRWAVRQAAAYASGKTGMQISVGSVRLSFPLDLALADVRAFAPNDTQPDCRDTVALVGRVVARVQLWPLLRSQVMVDRLGFDRLHLNTTHFIPAARIRGQVGRLDLRAHGIDLSRELARVDAVRLSDARLDIALSDTVPPDTAPSTNFWKLRVARLSLCRTALTLHLPGDTLSVAARMDRAEAVGTWMDLHRGLYTVDRLDWQGGLAYDQNFVPRTRGLDYSHLQLSALRLRADSFYYGDSQLRLAVREAAFAERSGLAVSSMRGTFTMDSTHLALPALRVRTAAGTDVALGFAMDLNAFADVQPGTLQATLRGQIGRQDLLLLAADNLPRTLARHWPRQPLVVHGGVGGNLQRLRVRQLALRLPTALSVRADGFLEHLDRPDRLRARLQVQARTDRLDFVAALLPPAVRGTVRIPRGIGFRGQVDVDGPRYASRFTATQGGGSVGGTVWVDAGRMAYEASLSARALPLRAFLPRYPLHAFTGSLTAHGQGTDPLSSRTRLQASAAVSRFGYGPYDLAGVRLDATVSQGRVQARVDSRNSLLRGTIAVSALTGGRRLRATVGCDIAHADLHALRLVAQPLVVSGCAHVDLASDLRQYHRVQGTLSDMTLRDSTRAYRPQDVGLDIVTSRDTTHAIIDCADFHLNMDASGGYERLLARCNAFVGELQRQLRDKTIDQLRLRRQLPLARVYLRSGKDNMVCRILRHYGYALDRVLMDLTASPVDGLDGRLQVDSLVLGGFQMDTVRFRFDSDAEKMTYTAQLRNGPKNPDYVFNALFDGSIDAHGTSLQARVYDHVDRLGVRLGLRAAMEAHGVSLHLVGDRPVLGYKEFSVNDSNYLFLGDDRRIRADMALRAADGTGLQVYTNDSNAVALQDVTVSLHRFNIGDALAMIPYTPDVEGILDGDFHLIQTASELSVSSSVGVRGMVYEGCPMGNVATEFTYMPKSDGSHYVDGTLSHNGAEVGTLTGTYVSAGRGVLDATLSLERLPLELANGFIPDRLFGFKGYAEGDLSVRGSLARPDVNGEVFLDSAYIFSEPYGVEMRFANDPVSIEDSRLQFENFEVFAHNDSPLNVKGYFDFSDMSRMLLDVRMRADNYLLVDARETGRSEAYGKAYVNFFGLMQGPVDNLRMRGRVEVLGTTDLKYNLKDSPLSTDNQLQGLVDFVDFRTSAATAPSRPPLTGLDMDLSISIDDGAHVDCYLNADHSNYIDVVGGGDMRMQYSAADNLRLTGRYTIGSGEMKYSLPVIPLKTFTIQDGSYIEFRGDPMDPALHLTATEQTKATVGGDASGGRVAVFTCGVVVSQMLSNMGLEFIIDAPDDMTLHNQLQSMSKEDRAKQAVAMLTTGMYLADGNTSSFSMNSALSAFLNSQINQITGKALRSLDVSFGVDNSVNGSGALHTDYSFKFAKRFWNNRLRIVVGGRLSSGADVTPQEETFFDNVTFEYRLSPTSNRYLNLFYQRDSYDWLEGNVSRFGGGFLWKRKLRHFSDLFRFRDDKSVSLPPDTVRRDSAPARRDSMAVRRAAAAARRAAARQGAAPATQDPQR</sequence>
<dbReference type="Pfam" id="PF04357">
    <property type="entry name" value="TamB"/>
    <property type="match status" value="1"/>
</dbReference>
<organism evidence="8 9">
    <name type="scientific">Hallella seregens ATCC 51272</name>
    <dbReference type="NCBI Taxonomy" id="1336250"/>
    <lineage>
        <taxon>Bacteria</taxon>
        <taxon>Pseudomonadati</taxon>
        <taxon>Bacteroidota</taxon>
        <taxon>Bacteroidia</taxon>
        <taxon>Bacteroidales</taxon>
        <taxon>Prevotellaceae</taxon>
        <taxon>Hallella</taxon>
    </lineage>
</organism>
<dbReference type="Proteomes" id="UP001589688">
    <property type="component" value="Unassembled WGS sequence"/>
</dbReference>
<feature type="region of interest" description="Disordered" evidence="5">
    <location>
        <begin position="1527"/>
        <end position="1570"/>
    </location>
</feature>
<dbReference type="PANTHER" id="PTHR36985:SF1">
    <property type="entry name" value="TRANSLOCATION AND ASSEMBLY MODULE SUBUNIT TAMB"/>
    <property type="match status" value="1"/>
</dbReference>
<evidence type="ECO:0000256" key="1">
    <source>
        <dbReference type="ARBA" id="ARBA00004167"/>
    </source>
</evidence>
<evidence type="ECO:0000256" key="6">
    <source>
        <dbReference type="SAM" id="Phobius"/>
    </source>
</evidence>
<evidence type="ECO:0000256" key="2">
    <source>
        <dbReference type="ARBA" id="ARBA00022692"/>
    </source>
</evidence>
<dbReference type="InterPro" id="IPR007452">
    <property type="entry name" value="TamB_C"/>
</dbReference>
<keyword evidence="2 6" id="KW-0812">Transmembrane</keyword>